<reference evidence="2" key="1">
    <citation type="submission" date="2016-08" db="EMBL/GenBank/DDBJ databases">
        <title>Complete Genome Seqeunce of Paenibacillus sp. BIHB 4019 from tea rhizoplane.</title>
        <authorList>
            <person name="Thakur R."/>
            <person name="Swarnkar M.K."/>
            <person name="Gulati A."/>
        </authorList>
    </citation>
    <scope>NUCLEOTIDE SEQUENCE [LARGE SCALE GENOMIC DNA]</scope>
    <source>
        <strain evidence="2">BIHB4019</strain>
    </source>
</reference>
<protein>
    <submittedName>
        <fullName evidence="2">Transcriptional regulator</fullName>
    </submittedName>
</protein>
<name>A0A1B2DS24_9BACL</name>
<sequence>MWVVFVLSQNDLFWSAELADLKKGFVFVQDEGRYSCLVCGAAFEDGEVFRVPDSDKWYEARKYAAYHVHHSHGSMLDYLLGLDKKASGLTDLQKQLIRQFASGMSDAEIVKSSGGGSASTIRNHRFVLKEKAKQAKLLLAAIELMESGVSADTPRFMPIHRTATRVDERYAITEDEYESIMKQYFPQGPDGPLASFPRKEKRKVAILRHISADFEASRKYTEKEINEQLKRYWEADYVTLRRYLIEYGFLDRTDDCSEYWVKN</sequence>
<evidence type="ECO:0000313" key="2">
    <source>
        <dbReference type="EMBL" id="ANY70506.1"/>
    </source>
</evidence>
<proteinExistence type="predicted"/>
<dbReference type="InterPro" id="IPR018656">
    <property type="entry name" value="DUF2087"/>
</dbReference>
<organism evidence="2">
    <name type="scientific">Paenibacillus sp. BIHB 4019</name>
    <dbReference type="NCBI Taxonomy" id="1870819"/>
    <lineage>
        <taxon>Bacteria</taxon>
        <taxon>Bacillati</taxon>
        <taxon>Bacillota</taxon>
        <taxon>Bacilli</taxon>
        <taxon>Bacillales</taxon>
        <taxon>Paenibacillaceae</taxon>
        <taxon>Paenibacillus</taxon>
    </lineage>
</organism>
<gene>
    <name evidence="2" type="ORF">BBD42_02295</name>
</gene>
<feature type="domain" description="DUF2087" evidence="1">
    <location>
        <begin position="193"/>
        <end position="261"/>
    </location>
</feature>
<dbReference type="RefSeq" id="WP_099521406.1">
    <property type="nucleotide sequence ID" value="NZ_CP016808.1"/>
</dbReference>
<dbReference type="Pfam" id="PF09860">
    <property type="entry name" value="DUF2087"/>
    <property type="match status" value="1"/>
</dbReference>
<dbReference type="AlphaFoldDB" id="A0A1B2DS24"/>
<accession>A0A1B2DS24</accession>
<evidence type="ECO:0000259" key="1">
    <source>
        <dbReference type="Pfam" id="PF09860"/>
    </source>
</evidence>
<dbReference type="EMBL" id="CP016808">
    <property type="protein sequence ID" value="ANY70506.1"/>
    <property type="molecule type" value="Genomic_DNA"/>
</dbReference>